<keyword evidence="3" id="KW-1185">Reference proteome</keyword>
<reference evidence="2 3" key="1">
    <citation type="submission" date="2014-09" db="EMBL/GenBank/DDBJ databases">
        <authorList>
            <person name="Ellenberger Sabrina"/>
        </authorList>
    </citation>
    <scope>NUCLEOTIDE SEQUENCE [LARGE SCALE GENOMIC DNA]</scope>
    <source>
        <strain evidence="2 3">CBS 412.66</strain>
    </source>
</reference>
<gene>
    <name evidence="2" type="primary">PARPA_08085.1 scaffold 31813</name>
</gene>
<name>A0A0B7NF33_9FUNG</name>
<sequence>MANLDSGLSMLDWMAIDKDAARDLVDGLRDLKKQRPKRGAKYLEASGVAQPNRINAVEPFSDDNDGVMNQSSL</sequence>
<dbReference type="OrthoDB" id="2290515at2759"/>
<feature type="region of interest" description="Disordered" evidence="1">
    <location>
        <begin position="53"/>
        <end position="73"/>
    </location>
</feature>
<evidence type="ECO:0000313" key="3">
    <source>
        <dbReference type="Proteomes" id="UP000054107"/>
    </source>
</evidence>
<evidence type="ECO:0000256" key="1">
    <source>
        <dbReference type="SAM" id="MobiDB-lite"/>
    </source>
</evidence>
<evidence type="ECO:0000313" key="2">
    <source>
        <dbReference type="EMBL" id="CEP13940.1"/>
    </source>
</evidence>
<dbReference type="AlphaFoldDB" id="A0A0B7NF33"/>
<protein>
    <submittedName>
        <fullName evidence="2">Uncharacterized protein</fullName>
    </submittedName>
</protein>
<proteinExistence type="predicted"/>
<accession>A0A0B7NF33</accession>
<organism evidence="2 3">
    <name type="scientific">Parasitella parasitica</name>
    <dbReference type="NCBI Taxonomy" id="35722"/>
    <lineage>
        <taxon>Eukaryota</taxon>
        <taxon>Fungi</taxon>
        <taxon>Fungi incertae sedis</taxon>
        <taxon>Mucoromycota</taxon>
        <taxon>Mucoromycotina</taxon>
        <taxon>Mucoromycetes</taxon>
        <taxon>Mucorales</taxon>
        <taxon>Mucorineae</taxon>
        <taxon>Mucoraceae</taxon>
        <taxon>Parasitella</taxon>
    </lineage>
</organism>
<dbReference type="EMBL" id="LN730758">
    <property type="protein sequence ID" value="CEP13940.1"/>
    <property type="molecule type" value="Genomic_DNA"/>
</dbReference>
<dbReference type="Proteomes" id="UP000054107">
    <property type="component" value="Unassembled WGS sequence"/>
</dbReference>